<dbReference type="AlphaFoldDB" id="A0A165SCV6"/>
<name>A0A165SCV6_9AGAM</name>
<evidence type="ECO:0000313" key="1">
    <source>
        <dbReference type="EMBL" id="KZT24972.1"/>
    </source>
</evidence>
<protein>
    <submittedName>
        <fullName evidence="1">Uncharacterized protein</fullName>
    </submittedName>
</protein>
<gene>
    <name evidence="1" type="ORF">NEOLEDRAFT_1134184</name>
</gene>
<dbReference type="EMBL" id="KV425574">
    <property type="protein sequence ID" value="KZT24972.1"/>
    <property type="molecule type" value="Genomic_DNA"/>
</dbReference>
<proteinExistence type="predicted"/>
<dbReference type="Proteomes" id="UP000076761">
    <property type="component" value="Unassembled WGS sequence"/>
</dbReference>
<evidence type="ECO:0000313" key="2">
    <source>
        <dbReference type="Proteomes" id="UP000076761"/>
    </source>
</evidence>
<keyword evidence="2" id="KW-1185">Reference proteome</keyword>
<dbReference type="InParanoid" id="A0A165SCV6"/>
<reference evidence="1 2" key="1">
    <citation type="journal article" date="2016" name="Mol. Biol. Evol.">
        <title>Comparative Genomics of Early-Diverging Mushroom-Forming Fungi Provides Insights into the Origins of Lignocellulose Decay Capabilities.</title>
        <authorList>
            <person name="Nagy L.G."/>
            <person name="Riley R."/>
            <person name="Tritt A."/>
            <person name="Adam C."/>
            <person name="Daum C."/>
            <person name="Floudas D."/>
            <person name="Sun H."/>
            <person name="Yadav J.S."/>
            <person name="Pangilinan J."/>
            <person name="Larsson K.H."/>
            <person name="Matsuura K."/>
            <person name="Barry K."/>
            <person name="Labutti K."/>
            <person name="Kuo R."/>
            <person name="Ohm R.A."/>
            <person name="Bhattacharya S.S."/>
            <person name="Shirouzu T."/>
            <person name="Yoshinaga Y."/>
            <person name="Martin F.M."/>
            <person name="Grigoriev I.V."/>
            <person name="Hibbett D.S."/>
        </authorList>
    </citation>
    <scope>NUCLEOTIDE SEQUENCE [LARGE SCALE GENOMIC DNA]</scope>
    <source>
        <strain evidence="1 2">HHB14362 ss-1</strain>
    </source>
</reference>
<sequence>GQRLYSRHRLTGKMMPRKPLQDKLHVLAELVCQCHVETEGGVSDSKIQVFV</sequence>
<feature type="non-terminal residue" evidence="1">
    <location>
        <position position="1"/>
    </location>
</feature>
<accession>A0A165SCV6</accession>
<organism evidence="1 2">
    <name type="scientific">Neolentinus lepideus HHB14362 ss-1</name>
    <dbReference type="NCBI Taxonomy" id="1314782"/>
    <lineage>
        <taxon>Eukaryota</taxon>
        <taxon>Fungi</taxon>
        <taxon>Dikarya</taxon>
        <taxon>Basidiomycota</taxon>
        <taxon>Agaricomycotina</taxon>
        <taxon>Agaricomycetes</taxon>
        <taxon>Gloeophyllales</taxon>
        <taxon>Gloeophyllaceae</taxon>
        <taxon>Neolentinus</taxon>
    </lineage>
</organism>